<dbReference type="RefSeq" id="WP_036360786.1">
    <property type="nucleotide sequence ID" value="NZ_LZKS01000092.1"/>
</dbReference>
<accession>A0A1A3KUS8</accession>
<evidence type="ECO:0000256" key="2">
    <source>
        <dbReference type="SAM" id="SignalP"/>
    </source>
</evidence>
<evidence type="ECO:0008006" key="5">
    <source>
        <dbReference type="Google" id="ProtNLM"/>
    </source>
</evidence>
<dbReference type="Proteomes" id="UP000093925">
    <property type="component" value="Unassembled WGS sequence"/>
</dbReference>
<gene>
    <name evidence="3" type="ORF">A5640_06670</name>
</gene>
<organism evidence="3 4">
    <name type="scientific">Mycobacterium asiaticum</name>
    <dbReference type="NCBI Taxonomy" id="1790"/>
    <lineage>
        <taxon>Bacteria</taxon>
        <taxon>Bacillati</taxon>
        <taxon>Actinomycetota</taxon>
        <taxon>Actinomycetes</taxon>
        <taxon>Mycobacteriales</taxon>
        <taxon>Mycobacteriaceae</taxon>
        <taxon>Mycobacterium</taxon>
    </lineage>
</organism>
<evidence type="ECO:0000313" key="3">
    <source>
        <dbReference type="EMBL" id="OBJ87686.1"/>
    </source>
</evidence>
<proteinExistence type="predicted"/>
<dbReference type="AlphaFoldDB" id="A0A1A3KUS8"/>
<name>A0A1A3KUS8_MYCAS</name>
<reference evidence="3 4" key="1">
    <citation type="submission" date="2016-06" db="EMBL/GenBank/DDBJ databases">
        <authorList>
            <person name="Kjaerup R.B."/>
            <person name="Dalgaard T.S."/>
            <person name="Juul-Madsen H.R."/>
        </authorList>
    </citation>
    <scope>NUCLEOTIDE SEQUENCE [LARGE SCALE GENOMIC DNA]</scope>
    <source>
        <strain evidence="3 4">1276495.2</strain>
    </source>
</reference>
<feature type="signal peptide" evidence="2">
    <location>
        <begin position="1"/>
        <end position="30"/>
    </location>
</feature>
<feature type="region of interest" description="Disordered" evidence="1">
    <location>
        <begin position="47"/>
        <end position="71"/>
    </location>
</feature>
<evidence type="ECO:0000256" key="1">
    <source>
        <dbReference type="SAM" id="MobiDB-lite"/>
    </source>
</evidence>
<dbReference type="EMBL" id="LZLM01000042">
    <property type="protein sequence ID" value="OBJ87686.1"/>
    <property type="molecule type" value="Genomic_DNA"/>
</dbReference>
<feature type="chain" id="PRO_5009826564" description="Chitin-binding protein" evidence="2">
    <location>
        <begin position="31"/>
        <end position="118"/>
    </location>
</feature>
<sequence>MDLKRFFASAAMAGALGSAALGIGAGMAQGDPGPNIPGPGPGCLGGPGVNCNGPGTPLPPGQRGFPPPGHYNDPIGYGLPPTWMPPGQPIAYPVQFNASVNAWGVFLPSGEFVVYAAT</sequence>
<keyword evidence="2" id="KW-0732">Signal</keyword>
<feature type="compositionally biased region" description="Pro residues" evidence="1">
    <location>
        <begin position="56"/>
        <end position="69"/>
    </location>
</feature>
<dbReference type="GeneID" id="61213918"/>
<evidence type="ECO:0000313" key="4">
    <source>
        <dbReference type="Proteomes" id="UP000093925"/>
    </source>
</evidence>
<protein>
    <recommendedName>
        <fullName evidence="5">Chitin-binding protein</fullName>
    </recommendedName>
</protein>
<comment type="caution">
    <text evidence="3">The sequence shown here is derived from an EMBL/GenBank/DDBJ whole genome shotgun (WGS) entry which is preliminary data.</text>
</comment>